<protein>
    <submittedName>
        <fullName evidence="5">Glycosyltransferase family 25 protein</fullName>
    </submittedName>
</protein>
<evidence type="ECO:0000313" key="5">
    <source>
        <dbReference type="EMBL" id="QZA77827.1"/>
    </source>
</evidence>
<organism evidence="5 6">
    <name type="scientific">Deefgea tanakiae</name>
    <dbReference type="NCBI Taxonomy" id="2865840"/>
    <lineage>
        <taxon>Bacteria</taxon>
        <taxon>Pseudomonadati</taxon>
        <taxon>Pseudomonadota</taxon>
        <taxon>Betaproteobacteria</taxon>
        <taxon>Neisseriales</taxon>
        <taxon>Chitinibacteraceae</taxon>
        <taxon>Deefgea</taxon>
    </lineage>
</organism>
<keyword evidence="3" id="KW-0448">Lipopolysaccharide biosynthesis</keyword>
<keyword evidence="6" id="KW-1185">Reference proteome</keyword>
<feature type="domain" description="Glycosyl transferase family 25" evidence="4">
    <location>
        <begin position="3"/>
        <end position="169"/>
    </location>
</feature>
<evidence type="ECO:0000256" key="1">
    <source>
        <dbReference type="ARBA" id="ARBA00005068"/>
    </source>
</evidence>
<comment type="pathway">
    <text evidence="1">Bacterial outer membrane biogenesis; lipooligosaccharide biosynthesis.</text>
</comment>
<sequence>MPEEIQRRAYITEQFSQHQLDVVLFDAIKLGENNAPEIYQQKVRLRLYGRDLSRGEMGCYLSHRAIWAQFLATDERHCCILEDDVELAHNFKEVIEKLLEKQTNWDLVRLAGTFPRKGKTIEQINAGQYQLLEYLEQPRGTLGYVINREAAKALLQHTSKMIHAIDDTMDQIWGHKLRTYGLEPFVVKESAQFTSSIGCRKRPKMRFLPKMRKEFFKSKDALMKKIWQYKTLLRWKFIHR</sequence>
<comment type="pathway">
    <text evidence="2">Glycan metabolism; lacto-N-neotetraose biosynthesis.</text>
</comment>
<dbReference type="Pfam" id="PF01755">
    <property type="entry name" value="Glyco_transf_25"/>
    <property type="match status" value="1"/>
</dbReference>
<evidence type="ECO:0000313" key="6">
    <source>
        <dbReference type="Proteomes" id="UP000825679"/>
    </source>
</evidence>
<evidence type="ECO:0000256" key="3">
    <source>
        <dbReference type="ARBA" id="ARBA00022985"/>
    </source>
</evidence>
<dbReference type="EMBL" id="CP081150">
    <property type="protein sequence ID" value="QZA77827.1"/>
    <property type="molecule type" value="Genomic_DNA"/>
</dbReference>
<dbReference type="InterPro" id="IPR002654">
    <property type="entry name" value="Glyco_trans_25"/>
</dbReference>
<accession>A0ABX8Z5G7</accession>
<gene>
    <name evidence="5" type="ORF">K4H28_16425</name>
</gene>
<name>A0ABX8Z5G7_9NEIS</name>
<dbReference type="CDD" id="cd06532">
    <property type="entry name" value="Glyco_transf_25"/>
    <property type="match status" value="1"/>
</dbReference>
<dbReference type="Proteomes" id="UP000825679">
    <property type="component" value="Chromosome"/>
</dbReference>
<proteinExistence type="predicted"/>
<evidence type="ECO:0000256" key="2">
    <source>
        <dbReference type="ARBA" id="ARBA00005222"/>
    </source>
</evidence>
<reference evidence="5 6" key="1">
    <citation type="submission" date="2021-08" db="EMBL/GenBank/DDBJ databases">
        <title>complete genome sequencing of Deefgea sp. D25.</title>
        <authorList>
            <person name="Bae J.-W."/>
            <person name="Gim D.-H."/>
        </authorList>
    </citation>
    <scope>NUCLEOTIDE SEQUENCE [LARGE SCALE GENOMIC DNA]</scope>
    <source>
        <strain evidence="5 6">D25</strain>
    </source>
</reference>
<evidence type="ECO:0000259" key="4">
    <source>
        <dbReference type="Pfam" id="PF01755"/>
    </source>
</evidence>